<dbReference type="PROSITE" id="PS50825">
    <property type="entry name" value="HYR"/>
    <property type="match status" value="1"/>
</dbReference>
<keyword evidence="5" id="KW-1185">Reference proteome</keyword>
<keyword evidence="1" id="KW-0677">Repeat</keyword>
<dbReference type="PROSITE" id="PS50093">
    <property type="entry name" value="PKD"/>
    <property type="match status" value="1"/>
</dbReference>
<dbReference type="GO" id="GO:0005509">
    <property type="term" value="F:calcium ion binding"/>
    <property type="evidence" value="ECO:0007669"/>
    <property type="project" value="InterPro"/>
</dbReference>
<dbReference type="AlphaFoldDB" id="A0A6I6JW27"/>
<dbReference type="GO" id="GO:0016020">
    <property type="term" value="C:membrane"/>
    <property type="evidence" value="ECO:0007669"/>
    <property type="project" value="InterPro"/>
</dbReference>
<dbReference type="Pfam" id="PF18962">
    <property type="entry name" value="Por_Secre_tail"/>
    <property type="match status" value="1"/>
</dbReference>
<dbReference type="NCBIfam" id="TIGR04183">
    <property type="entry name" value="Por_Secre_tail"/>
    <property type="match status" value="1"/>
</dbReference>
<reference evidence="4 5" key="1">
    <citation type="submission" date="2019-11" db="EMBL/GenBank/DDBJ databases">
        <authorList>
            <person name="Zheng R.K."/>
            <person name="Sun C.M."/>
        </authorList>
    </citation>
    <scope>NUCLEOTIDE SEQUENCE [LARGE SCALE GENOMIC DNA]</scope>
    <source>
        <strain evidence="4 5">WC007</strain>
    </source>
</reference>
<dbReference type="SUPFAM" id="SSF49313">
    <property type="entry name" value="Cadherin-like"/>
    <property type="match status" value="1"/>
</dbReference>
<accession>A0A6I6JW27</accession>
<protein>
    <submittedName>
        <fullName evidence="4">T9SS type A sorting domain-containing protein</fullName>
    </submittedName>
</protein>
<dbReference type="Gene3D" id="2.60.40.10">
    <property type="entry name" value="Immunoglobulins"/>
    <property type="match status" value="2"/>
</dbReference>
<dbReference type="SUPFAM" id="SSF49299">
    <property type="entry name" value="PKD domain"/>
    <property type="match status" value="1"/>
</dbReference>
<dbReference type="InterPro" id="IPR026444">
    <property type="entry name" value="Secre_tail"/>
</dbReference>
<sequence length="1114" mass="122876">MKTNSFKLFKMKKVIWVFVFFVLSMNMYSQNKITAWEYWFDDNYSEVVNQSVGVTRLLNIDEAIDVSSLEFGLHTLNFRVQDERGIWGSPGSCFFTLFPETLTPAMQEITAYEYWYDSDYSSRTKQNISASSVFSFNDNLSVSSLETGLHAVHFRFQNEGGISGPAVSRFFVIEAGSTTPVVKKITTLEYWYNNDYSSVHLKNITPSEFLSLDNLLDVSDLDNGLNTVHFRFKDENGDFSPAFSKFFTKYNSTNITSDNKIVVYRYWLDSDLATMITDTIESPSKDYLLHDNLEFPDNPSGEHFFTIQFMDEHGRWSSSVGDTVAFDFSPWAELSVSDTTVCVNEPLSFYSDTTDVTDIVWNFGDGTTSIEFNPRHSYIQDGKYEVTATVSHTPSGKSEIVTLSDSIHVFPVKISTVDTAICKTEIPFTFGAQSLSSSGTYYETFVSSSGCDSTVTLNLTVKDTFLVSDVVSICENELPYIFGTKSLTSSGTYTEVFNTITGCDSTVTLDFTVNDTFLVNIIVSILQDELPFSFGGQTLTTGGTYTEIFKSVSGCDSTVILNLSVNTEDITPPEVYCNPITIVLDRFGKYELSEFDIEKITAGTTDNADEYDDLIFTILPDSFSCEQAEKDVEIMVIAKDQKENTDTCYTTVRVKDETLPAIKCEDVVLELDENGYAGLNINDGYKSVFDACGIRSVVASQDAFDCNDIGINRIGITVTDNNGNTNTCYTNVDISDALSPSFTPVTNITVTADKGECEAVVEYPEIVALDNCKSPVVKLAGGLGGTATFPVGTTTEKWVAVDNSGNTDTLTFEITVLPGTVNPEIDSIPDVEMIEDSGWMRIVLTGIDDGSGCSDDSVEFVFTTGNPQLVESYMVDYETGSDSAVLMILPAPDANGFSIADLLLLNRSTGKSFADTFNLNINAENDPPRIIRELEDFGIKPGDTVTVNLGAGVDAVFEDPDDNDTFTLTLLSEEYDDLPAWLNFYNDTLFASPAVSDTGCVSLRLIATDLAGDTTVNNFTICVGFTVGINHPEKSNLKIYPNPTSGIVYVEFPSNVGEKLEVSVFNATGREVLNQSQINTGRFEIEMSNFVSGVYFIKIKGKDKVLPQKLILSR</sequence>
<dbReference type="Pfam" id="PF02494">
    <property type="entry name" value="HYR"/>
    <property type="match status" value="2"/>
</dbReference>
<organism evidence="4 5">
    <name type="scientific">Maribellus comscasis</name>
    <dbReference type="NCBI Taxonomy" id="2681766"/>
    <lineage>
        <taxon>Bacteria</taxon>
        <taxon>Pseudomonadati</taxon>
        <taxon>Bacteroidota</taxon>
        <taxon>Bacteroidia</taxon>
        <taxon>Marinilabiliales</taxon>
        <taxon>Prolixibacteraceae</taxon>
        <taxon>Maribellus</taxon>
    </lineage>
</organism>
<gene>
    <name evidence="4" type="ORF">GM418_27815</name>
</gene>
<dbReference type="InterPro" id="IPR003410">
    <property type="entry name" value="HYR_dom"/>
</dbReference>
<dbReference type="InterPro" id="IPR000601">
    <property type="entry name" value="PKD_dom"/>
</dbReference>
<dbReference type="InterPro" id="IPR013783">
    <property type="entry name" value="Ig-like_fold"/>
</dbReference>
<dbReference type="InterPro" id="IPR015919">
    <property type="entry name" value="Cadherin-like_sf"/>
</dbReference>
<dbReference type="Pfam" id="PF18911">
    <property type="entry name" value="PKD_4"/>
    <property type="match status" value="1"/>
</dbReference>
<feature type="domain" description="HYR" evidence="3">
    <location>
        <begin position="735"/>
        <end position="818"/>
    </location>
</feature>
<dbReference type="InterPro" id="IPR006644">
    <property type="entry name" value="Cadg"/>
</dbReference>
<dbReference type="PANTHER" id="PTHR24273">
    <property type="entry name" value="FI04643P-RELATED"/>
    <property type="match status" value="1"/>
</dbReference>
<evidence type="ECO:0000256" key="1">
    <source>
        <dbReference type="ARBA" id="ARBA00022737"/>
    </source>
</evidence>
<dbReference type="KEGG" id="mcos:GM418_27815"/>
<dbReference type="Gene3D" id="2.60.40.3080">
    <property type="match status" value="1"/>
</dbReference>
<evidence type="ECO:0000259" key="3">
    <source>
        <dbReference type="PROSITE" id="PS50825"/>
    </source>
</evidence>
<dbReference type="InterPro" id="IPR035986">
    <property type="entry name" value="PKD_dom_sf"/>
</dbReference>
<dbReference type="Proteomes" id="UP000428260">
    <property type="component" value="Chromosome"/>
</dbReference>
<dbReference type="PANTHER" id="PTHR24273:SF32">
    <property type="entry name" value="HYALIN"/>
    <property type="match status" value="1"/>
</dbReference>
<evidence type="ECO:0000259" key="2">
    <source>
        <dbReference type="PROSITE" id="PS50093"/>
    </source>
</evidence>
<evidence type="ECO:0000313" key="4">
    <source>
        <dbReference type="EMBL" id="QGY47336.1"/>
    </source>
</evidence>
<feature type="domain" description="PKD" evidence="2">
    <location>
        <begin position="361"/>
        <end position="393"/>
    </location>
</feature>
<dbReference type="CDD" id="cd00146">
    <property type="entry name" value="PKD"/>
    <property type="match status" value="1"/>
</dbReference>
<dbReference type="EMBL" id="CP046401">
    <property type="protein sequence ID" value="QGY47336.1"/>
    <property type="molecule type" value="Genomic_DNA"/>
</dbReference>
<name>A0A6I6JW27_9BACT</name>
<evidence type="ECO:0000313" key="5">
    <source>
        <dbReference type="Proteomes" id="UP000428260"/>
    </source>
</evidence>
<dbReference type="SMART" id="SM00736">
    <property type="entry name" value="CADG"/>
    <property type="match status" value="1"/>
</dbReference>
<proteinExistence type="predicted"/>